<dbReference type="InterPro" id="IPR006442">
    <property type="entry name" value="Antitoxin_Phd/YefM"/>
</dbReference>
<sequence>MIATNYSEVRNNLKAYCDKATKDYETIIITRKNNENVVLMSEEEYNNLMENLYIMSNKDYYNELIRRKKEIEKGNYTEHDLTISSKKSPTSISGSGSLEVD</sequence>
<evidence type="ECO:0000313" key="4">
    <source>
        <dbReference type="EMBL" id="ASC03528.1"/>
    </source>
</evidence>
<evidence type="ECO:0000256" key="3">
    <source>
        <dbReference type="SAM" id="MobiDB-lite"/>
    </source>
</evidence>
<dbReference type="PANTHER" id="PTHR33713">
    <property type="entry name" value="ANTITOXIN YAFN-RELATED"/>
    <property type="match status" value="1"/>
</dbReference>
<feature type="region of interest" description="Disordered" evidence="3">
    <location>
        <begin position="76"/>
        <end position="101"/>
    </location>
</feature>
<dbReference type="EMBL" id="CP021934">
    <property type="protein sequence ID" value="ASC03528.1"/>
    <property type="molecule type" value="Genomic_DNA"/>
</dbReference>
<dbReference type="PANTHER" id="PTHR33713:SF6">
    <property type="entry name" value="ANTITOXIN YEFM"/>
    <property type="match status" value="1"/>
</dbReference>
<dbReference type="SUPFAM" id="SSF143120">
    <property type="entry name" value="YefM-like"/>
    <property type="match status" value="1"/>
</dbReference>
<keyword evidence="5" id="KW-1185">Reference proteome</keyword>
<protein>
    <recommendedName>
        <fullName evidence="2">Antitoxin</fullName>
    </recommendedName>
</protein>
<comment type="function">
    <text evidence="2">Antitoxin component of a type II toxin-antitoxin (TA) system.</text>
</comment>
<dbReference type="InterPro" id="IPR036165">
    <property type="entry name" value="YefM-like_sf"/>
</dbReference>
<reference evidence="4 5" key="1">
    <citation type="submission" date="2017-06" db="EMBL/GenBank/DDBJ databases">
        <title>Draft genome sequence of Fusobacterium nucleatum subsp. polymorphum KCOM 1260 (=ChDC F218).</title>
        <authorList>
            <person name="Kook J.-K."/>
            <person name="Park S.-N."/>
            <person name="Lim Y.K."/>
            <person name="Roh H."/>
        </authorList>
    </citation>
    <scope>NUCLEOTIDE SEQUENCE [LARGE SCALE GENOMIC DNA]</scope>
    <source>
        <strain evidence="5">KCOM 1260 (ChDC F218)</strain>
    </source>
</reference>
<evidence type="ECO:0000256" key="2">
    <source>
        <dbReference type="RuleBase" id="RU362080"/>
    </source>
</evidence>
<evidence type="ECO:0000256" key="1">
    <source>
        <dbReference type="ARBA" id="ARBA00009981"/>
    </source>
</evidence>
<gene>
    <name evidence="4" type="ORF">CBG50_09745</name>
</gene>
<dbReference type="InterPro" id="IPR051405">
    <property type="entry name" value="phD/YefM_antitoxin"/>
</dbReference>
<accession>A0A1Z3CIS1</accession>
<dbReference type="Pfam" id="PF02604">
    <property type="entry name" value="PhdYeFM_antitox"/>
    <property type="match status" value="1"/>
</dbReference>
<dbReference type="Proteomes" id="UP000196759">
    <property type="component" value="Chromosome"/>
</dbReference>
<comment type="similarity">
    <text evidence="1 2">Belongs to the phD/YefM antitoxin family.</text>
</comment>
<dbReference type="NCBIfam" id="TIGR01552">
    <property type="entry name" value="phd_fam"/>
    <property type="match status" value="1"/>
</dbReference>
<dbReference type="AlphaFoldDB" id="A0A1Z3CIS1"/>
<feature type="compositionally biased region" description="Low complexity" evidence="3">
    <location>
        <begin position="82"/>
        <end position="101"/>
    </location>
</feature>
<proteinExistence type="inferred from homology"/>
<name>A0A1Z3CIS1_FUSNP</name>
<dbReference type="Gene3D" id="3.40.1620.10">
    <property type="entry name" value="YefM-like domain"/>
    <property type="match status" value="1"/>
</dbReference>
<evidence type="ECO:0000313" key="5">
    <source>
        <dbReference type="Proteomes" id="UP000196759"/>
    </source>
</evidence>
<dbReference type="RefSeq" id="WP_088337631.1">
    <property type="nucleotide sequence ID" value="NZ_CP021934.1"/>
</dbReference>
<organism evidence="4 5">
    <name type="scientific">Fusobacterium nucleatum subsp. polymorphum</name>
    <name type="common">Fusobacterium polymorphum</name>
    <dbReference type="NCBI Taxonomy" id="76857"/>
    <lineage>
        <taxon>Bacteria</taxon>
        <taxon>Fusobacteriati</taxon>
        <taxon>Fusobacteriota</taxon>
        <taxon>Fusobacteriia</taxon>
        <taxon>Fusobacteriales</taxon>
        <taxon>Fusobacteriaceae</taxon>
        <taxon>Fusobacterium</taxon>
    </lineage>
</organism>